<evidence type="ECO:0000313" key="6">
    <source>
        <dbReference type="EMBL" id="MEJ2869289.1"/>
    </source>
</evidence>
<gene>
    <name evidence="6" type="ORF">WCD74_16050</name>
</gene>
<comment type="caution">
    <text evidence="6">The sequence shown here is derived from an EMBL/GenBank/DDBJ whole genome shotgun (WGS) entry which is preliminary data.</text>
</comment>
<accession>A0ABU8MPN8</accession>
<name>A0ABU8MPN8_9PSEU</name>
<evidence type="ECO:0000256" key="3">
    <source>
        <dbReference type="ARBA" id="ARBA00033164"/>
    </source>
</evidence>
<evidence type="ECO:0000313" key="7">
    <source>
        <dbReference type="Proteomes" id="UP001385809"/>
    </source>
</evidence>
<dbReference type="PROSITE" id="PS01129">
    <property type="entry name" value="PSI_RLU"/>
    <property type="match status" value="1"/>
</dbReference>
<dbReference type="PANTHER" id="PTHR21600">
    <property type="entry name" value="MITOCHONDRIAL RNA PSEUDOURIDINE SYNTHASE"/>
    <property type="match status" value="1"/>
</dbReference>
<organism evidence="6 7">
    <name type="scientific">Actinomycetospora aurantiaca</name>
    <dbReference type="NCBI Taxonomy" id="3129233"/>
    <lineage>
        <taxon>Bacteria</taxon>
        <taxon>Bacillati</taxon>
        <taxon>Actinomycetota</taxon>
        <taxon>Actinomycetes</taxon>
        <taxon>Pseudonocardiales</taxon>
        <taxon>Pseudonocardiaceae</taxon>
        <taxon>Actinomycetospora</taxon>
    </lineage>
</organism>
<proteinExistence type="predicted"/>
<comment type="catalytic activity">
    <reaction evidence="1">
        <text>a uridine in RNA = a pseudouridine in RNA</text>
        <dbReference type="Rhea" id="RHEA:48348"/>
        <dbReference type="Rhea" id="RHEA-COMP:12068"/>
        <dbReference type="Rhea" id="RHEA-COMP:12069"/>
        <dbReference type="ChEBI" id="CHEBI:65314"/>
        <dbReference type="ChEBI" id="CHEBI:65315"/>
    </reaction>
</comment>
<dbReference type="InterPro" id="IPR006145">
    <property type="entry name" value="PsdUridine_synth_RsuA/RluA"/>
</dbReference>
<feature type="domain" description="Pseudouridine synthase RsuA/RluA-like" evidence="5">
    <location>
        <begin position="100"/>
        <end position="248"/>
    </location>
</feature>
<sequence length="332" mass="36719">MGAVRPPPSLPPRFGLDPARMRLPVSEQWATIRDHVVTRVPLPAAQVDAMFAAGRFHDAEGPLPIDAPYVSGGSVWFHRDLPDEAAVPFGIDVAHVDDRVLVADKPHFLATIPRGRHVRETALVRLRDEHGLPDLSPAHRLDRVTAGLVLFVVRREDRGAYQNLFRDRRVAKTYEAVAPYLPGLESTVVRSRIVKERGIVTAREVGGEPNAETLVEVLEHRDDPLLGPVARYRLTPRTGRTHQLRLHLCSLGIPILGDPFYPELRDVALDDFRTPLQLLARTLSWPDPRTGEAVTVHSGRRLHAWDDPAGWLAGPSPSATAGRSDGPRTCVT</sequence>
<evidence type="ECO:0000256" key="1">
    <source>
        <dbReference type="ARBA" id="ARBA00000073"/>
    </source>
</evidence>
<evidence type="ECO:0000259" key="5">
    <source>
        <dbReference type="Pfam" id="PF00849"/>
    </source>
</evidence>
<dbReference type="SUPFAM" id="SSF55120">
    <property type="entry name" value="Pseudouridine synthase"/>
    <property type="match status" value="1"/>
</dbReference>
<dbReference type="PANTHER" id="PTHR21600:SF84">
    <property type="entry name" value="PSEUDOURIDINE SYNTHASE RSUA_RLUA-LIKE DOMAIN-CONTAINING PROTEIN"/>
    <property type="match status" value="1"/>
</dbReference>
<dbReference type="EMBL" id="JBBEGN010000007">
    <property type="protein sequence ID" value="MEJ2869289.1"/>
    <property type="molecule type" value="Genomic_DNA"/>
</dbReference>
<dbReference type="Proteomes" id="UP001385809">
    <property type="component" value="Unassembled WGS sequence"/>
</dbReference>
<dbReference type="InterPro" id="IPR020103">
    <property type="entry name" value="PsdUridine_synth_cat_dom_sf"/>
</dbReference>
<dbReference type="InterPro" id="IPR006224">
    <property type="entry name" value="PsdUridine_synth_RluA-like_CS"/>
</dbReference>
<dbReference type="InterPro" id="IPR050188">
    <property type="entry name" value="RluA_PseudoU_synthase"/>
</dbReference>
<evidence type="ECO:0000256" key="4">
    <source>
        <dbReference type="SAM" id="MobiDB-lite"/>
    </source>
</evidence>
<protein>
    <recommendedName>
        <fullName evidence="2">RNA pseudouridylate synthase</fullName>
    </recommendedName>
    <alternativeName>
        <fullName evidence="3">RNA-uridine isomerase</fullName>
    </alternativeName>
</protein>
<dbReference type="Pfam" id="PF00849">
    <property type="entry name" value="PseudoU_synth_2"/>
    <property type="match status" value="1"/>
</dbReference>
<dbReference type="Gene3D" id="3.30.2350.10">
    <property type="entry name" value="Pseudouridine synthase"/>
    <property type="match status" value="1"/>
</dbReference>
<feature type="region of interest" description="Disordered" evidence="4">
    <location>
        <begin position="313"/>
        <end position="332"/>
    </location>
</feature>
<dbReference type="RefSeq" id="WP_337695865.1">
    <property type="nucleotide sequence ID" value="NZ_JBBEGN010000007.1"/>
</dbReference>
<reference evidence="6 7" key="1">
    <citation type="submission" date="2024-03" db="EMBL/GenBank/DDBJ databases">
        <title>Actinomycetospora sp. OC33-EN08, a novel actinomycete isolated from wild orchid (Aerides multiflora).</title>
        <authorList>
            <person name="Suriyachadkun C."/>
        </authorList>
    </citation>
    <scope>NUCLEOTIDE SEQUENCE [LARGE SCALE GENOMIC DNA]</scope>
    <source>
        <strain evidence="6 7">OC33-EN08</strain>
    </source>
</reference>
<keyword evidence="7" id="KW-1185">Reference proteome</keyword>
<evidence type="ECO:0000256" key="2">
    <source>
        <dbReference type="ARBA" id="ARBA00031870"/>
    </source>
</evidence>